<evidence type="ECO:0000256" key="1">
    <source>
        <dbReference type="ARBA" id="ARBA00004141"/>
    </source>
</evidence>
<accession>A0A4R3Z9B7</accession>
<reference evidence="6 7" key="1">
    <citation type="submission" date="2019-03" db="EMBL/GenBank/DDBJ databases">
        <title>Genomic Encyclopedia of Type Strains, Phase IV (KMG-IV): sequencing the most valuable type-strain genomes for metagenomic binning, comparative biology and taxonomic classification.</title>
        <authorList>
            <person name="Goeker M."/>
        </authorList>
    </citation>
    <scope>NUCLEOTIDE SEQUENCE [LARGE SCALE GENOMIC DNA]</scope>
    <source>
        <strain evidence="6 7">DSM 29487</strain>
    </source>
</reference>
<dbReference type="Pfam" id="PF02674">
    <property type="entry name" value="Colicin_V"/>
    <property type="match status" value="1"/>
</dbReference>
<evidence type="ECO:0000256" key="4">
    <source>
        <dbReference type="ARBA" id="ARBA00023136"/>
    </source>
</evidence>
<comment type="subcellular location">
    <subcellularLocation>
        <location evidence="1">Membrane</location>
        <topology evidence="1">Multi-pass membrane protein</topology>
    </subcellularLocation>
</comment>
<dbReference type="Proteomes" id="UP000295515">
    <property type="component" value="Unassembled WGS sequence"/>
</dbReference>
<comment type="caution">
    <text evidence="6">The sequence shown here is derived from an EMBL/GenBank/DDBJ whole genome shotgun (WGS) entry which is preliminary data.</text>
</comment>
<evidence type="ECO:0000256" key="2">
    <source>
        <dbReference type="ARBA" id="ARBA00022692"/>
    </source>
</evidence>
<protein>
    <submittedName>
        <fullName evidence="6">Colicin V production protein</fullName>
    </submittedName>
</protein>
<feature type="transmembrane region" description="Helical" evidence="5">
    <location>
        <begin position="7"/>
        <end position="27"/>
    </location>
</feature>
<evidence type="ECO:0000256" key="5">
    <source>
        <dbReference type="SAM" id="Phobius"/>
    </source>
</evidence>
<feature type="transmembrane region" description="Helical" evidence="5">
    <location>
        <begin position="33"/>
        <end position="57"/>
    </location>
</feature>
<keyword evidence="3 5" id="KW-1133">Transmembrane helix</keyword>
<dbReference type="GO" id="GO:0016020">
    <property type="term" value="C:membrane"/>
    <property type="evidence" value="ECO:0007669"/>
    <property type="project" value="UniProtKB-SubCell"/>
</dbReference>
<sequence length="261" mass="29359">MNFQMIDIIFVIFLFIMAIIGYIKGFVTRLYDFLGMIVVLCLSYFLTKPLSSILTIYQYDHQDQLASMIGELINQMIIFVILLIGLTIIKKLLGLAIKPVLKGIMETFALTSFVDKVLGLLLSLIEGIVIGYLALAFIVIPFVENGKTMIQDSILAPRILNIVPQVSESMMNMGSLLEFDNKDAMQPENLTKLMLTAMDMGLIDTNQAHQIFSENILNELNQHNISLTTKQKQQIEDLLQESGYTKQQIQSILSNINVSGE</sequence>
<keyword evidence="4 5" id="KW-0472">Membrane</keyword>
<dbReference type="InterPro" id="IPR003825">
    <property type="entry name" value="Colicin-V_CvpA"/>
</dbReference>
<proteinExistence type="predicted"/>
<feature type="transmembrane region" description="Helical" evidence="5">
    <location>
        <begin position="117"/>
        <end position="143"/>
    </location>
</feature>
<name>A0A4R3Z9B7_9FIRM</name>
<dbReference type="AlphaFoldDB" id="A0A4R3Z9B7"/>
<dbReference type="GO" id="GO:0009403">
    <property type="term" value="P:toxin biosynthetic process"/>
    <property type="evidence" value="ECO:0007669"/>
    <property type="project" value="InterPro"/>
</dbReference>
<dbReference type="EMBL" id="SMCQ01000004">
    <property type="protein sequence ID" value="TCW01206.1"/>
    <property type="molecule type" value="Genomic_DNA"/>
</dbReference>
<evidence type="ECO:0000256" key="3">
    <source>
        <dbReference type="ARBA" id="ARBA00022989"/>
    </source>
</evidence>
<dbReference type="RefSeq" id="WP_229105144.1">
    <property type="nucleotide sequence ID" value="NZ_JADMQS010000001.1"/>
</dbReference>
<dbReference type="PANTHER" id="PTHR37306:SF1">
    <property type="entry name" value="COLICIN V PRODUCTION PROTEIN"/>
    <property type="match status" value="1"/>
</dbReference>
<feature type="transmembrane region" description="Helical" evidence="5">
    <location>
        <begin position="77"/>
        <end position="97"/>
    </location>
</feature>
<dbReference type="GeneID" id="98914718"/>
<organism evidence="6 7">
    <name type="scientific">Longibaculum muris</name>
    <dbReference type="NCBI Taxonomy" id="1796628"/>
    <lineage>
        <taxon>Bacteria</taxon>
        <taxon>Bacillati</taxon>
        <taxon>Bacillota</taxon>
        <taxon>Erysipelotrichia</taxon>
        <taxon>Erysipelotrichales</taxon>
        <taxon>Coprobacillaceae</taxon>
        <taxon>Longibaculum</taxon>
    </lineage>
</organism>
<keyword evidence="7" id="KW-1185">Reference proteome</keyword>
<evidence type="ECO:0000313" key="7">
    <source>
        <dbReference type="Proteomes" id="UP000295515"/>
    </source>
</evidence>
<keyword evidence="2 5" id="KW-0812">Transmembrane</keyword>
<dbReference type="PANTHER" id="PTHR37306">
    <property type="entry name" value="COLICIN V PRODUCTION PROTEIN"/>
    <property type="match status" value="1"/>
</dbReference>
<gene>
    <name evidence="6" type="ORF">EDD60_10423</name>
</gene>
<evidence type="ECO:0000313" key="6">
    <source>
        <dbReference type="EMBL" id="TCW01206.1"/>
    </source>
</evidence>